<comment type="cofactor">
    <cofactor evidence="2">
        <name>Zn(2+)</name>
        <dbReference type="ChEBI" id="CHEBI:29105"/>
    </cofactor>
</comment>
<dbReference type="Proteomes" id="UP001180020">
    <property type="component" value="Unassembled WGS sequence"/>
</dbReference>
<dbReference type="Gene3D" id="3.10.110.10">
    <property type="entry name" value="Ubiquitin Conjugating Enzyme"/>
    <property type="match status" value="1"/>
</dbReference>
<dbReference type="GO" id="GO:0008270">
    <property type="term" value="F:zinc ion binding"/>
    <property type="evidence" value="ECO:0007669"/>
    <property type="project" value="UniProtKB-KW"/>
</dbReference>
<dbReference type="PANTHER" id="PTHR11685">
    <property type="entry name" value="RBR FAMILY RING FINGER AND IBR DOMAIN-CONTAINING"/>
    <property type="match status" value="1"/>
</dbReference>
<evidence type="ECO:0000256" key="4">
    <source>
        <dbReference type="ARBA" id="ARBA00004906"/>
    </source>
</evidence>
<evidence type="ECO:0000259" key="16">
    <source>
        <dbReference type="PROSITE" id="PS50089"/>
    </source>
</evidence>
<dbReference type="PROSITE" id="PS50908">
    <property type="entry name" value="RWD"/>
    <property type="match status" value="1"/>
</dbReference>
<evidence type="ECO:0000256" key="1">
    <source>
        <dbReference type="ARBA" id="ARBA00001798"/>
    </source>
</evidence>
<dbReference type="Pfam" id="PF01485">
    <property type="entry name" value="IBR"/>
    <property type="match status" value="1"/>
</dbReference>
<comment type="similarity">
    <text evidence="13">Belongs to the RBR family. RNF14 subfamily.</text>
</comment>
<dbReference type="GO" id="GO:0016567">
    <property type="term" value="P:protein ubiquitination"/>
    <property type="evidence" value="ECO:0007669"/>
    <property type="project" value="InterPro"/>
</dbReference>
<dbReference type="PROSITE" id="PS51873">
    <property type="entry name" value="TRIAD"/>
    <property type="match status" value="1"/>
</dbReference>
<dbReference type="InterPro" id="IPR006575">
    <property type="entry name" value="RWD_dom"/>
</dbReference>
<dbReference type="SUPFAM" id="SSF54495">
    <property type="entry name" value="UBC-like"/>
    <property type="match status" value="1"/>
</dbReference>
<keyword evidence="10 14" id="KW-0863">Zinc-finger</keyword>
<dbReference type="InterPro" id="IPR018957">
    <property type="entry name" value="Znf_C3HC4_RING-type"/>
</dbReference>
<evidence type="ECO:0000256" key="15">
    <source>
        <dbReference type="SAM" id="MobiDB-lite"/>
    </source>
</evidence>
<comment type="catalytic activity">
    <reaction evidence="1">
        <text>[E2 ubiquitin-conjugating enzyme]-S-ubiquitinyl-L-cysteine + [acceptor protein]-L-lysine = [E2 ubiquitin-conjugating enzyme]-L-cysteine + [acceptor protein]-N(6)-ubiquitinyl-L-lysine.</text>
        <dbReference type="EC" id="2.3.2.31"/>
    </reaction>
</comment>
<evidence type="ECO:0000256" key="7">
    <source>
        <dbReference type="ARBA" id="ARBA00022679"/>
    </source>
</evidence>
<feature type="domain" description="RWD" evidence="17">
    <location>
        <begin position="165"/>
        <end position="310"/>
    </location>
</feature>
<dbReference type="CDD" id="cd20341">
    <property type="entry name" value="BRcat_RBR_RNF14"/>
    <property type="match status" value="1"/>
</dbReference>
<dbReference type="EC" id="2.3.2.31" evidence="6"/>
<dbReference type="InterPro" id="IPR031127">
    <property type="entry name" value="E3_UB_ligase_RBR"/>
</dbReference>
<sequence>MGRGRRGRSVKLGIDIDERWTVRGIDQSTLLEGPSDSPSPPLRPHPDSPIEPESASPPPSLRVPVEGSPPPSTLLGRASDSPLATKPESVSPPNVCVSVEGPPPPLEETTEESVPLPSSSDTPEASGPKMEVDKAVERLEEFRLGLEEPELSEEQVRINQQLQDDEVLALKAIYGKDVYVLDAKDGLRLFQIHIHIDVPDEFSVSAKFDSSRERLKFVGKSSVCSVGNDGPNQFSYTFKVEHLPPILLTCLLPQSYPSHISPHFVICVQWLDAYRISKLCQMLDTIWLAQPGQEVIYQWVEWLQRSSLSYLGYDNGLILDLSDMPYLEDKRAVTKSVSPDVDIPSMMRYNDEKCHEFFLRTFHQCNICYDEYAGTDFIRLPCKHFFCRKCMEIYSNMHVKEGTISKLLCPDAKCRGLVPPGLLKLLLADEAYERWESLMLQKTLDSMSDVVYCPRCETACLEDEEHHAQCPMCFFSFCTLCMERRHVGITCMSPEDKLSILKERQNSSRLQGDQRRREQEAINEILSIKEILKDAKQCPSCKIAISRTEGCNKMICENCGQYFCYLCNKAISGYDHFREGTCNLFTQEMVGQWEMRMNERQAIGQAQAELHADSAVQCPNCGQPNGKVGNNNHMFCWSCQNHFCALCRQTVRRSSQHYGPRGCKQHTVGT</sequence>
<evidence type="ECO:0000256" key="8">
    <source>
        <dbReference type="ARBA" id="ARBA00022723"/>
    </source>
</evidence>
<comment type="similarity">
    <text evidence="5">Belongs to the RBR family. Ariadne subfamily.</text>
</comment>
<reference evidence="19" key="1">
    <citation type="journal article" date="2023" name="Nat. Commun.">
        <title>Diploid and tetraploid genomes of Acorus and the evolution of monocots.</title>
        <authorList>
            <person name="Ma L."/>
            <person name="Liu K.W."/>
            <person name="Li Z."/>
            <person name="Hsiao Y.Y."/>
            <person name="Qi Y."/>
            <person name="Fu T."/>
            <person name="Tang G.D."/>
            <person name="Zhang D."/>
            <person name="Sun W.H."/>
            <person name="Liu D.K."/>
            <person name="Li Y."/>
            <person name="Chen G.Z."/>
            <person name="Liu X.D."/>
            <person name="Liao X.Y."/>
            <person name="Jiang Y.T."/>
            <person name="Yu X."/>
            <person name="Hao Y."/>
            <person name="Huang J."/>
            <person name="Zhao X.W."/>
            <person name="Ke S."/>
            <person name="Chen Y.Y."/>
            <person name="Wu W.L."/>
            <person name="Hsu J.L."/>
            <person name="Lin Y.F."/>
            <person name="Huang M.D."/>
            <person name="Li C.Y."/>
            <person name="Huang L."/>
            <person name="Wang Z.W."/>
            <person name="Zhao X."/>
            <person name="Zhong W.Y."/>
            <person name="Peng D.H."/>
            <person name="Ahmad S."/>
            <person name="Lan S."/>
            <person name="Zhang J.S."/>
            <person name="Tsai W.C."/>
            <person name="Van de Peer Y."/>
            <person name="Liu Z.J."/>
        </authorList>
    </citation>
    <scope>NUCLEOTIDE SEQUENCE</scope>
    <source>
        <strain evidence="19">CP</strain>
    </source>
</reference>
<dbReference type="AlphaFoldDB" id="A0AAV9DTM2"/>
<evidence type="ECO:0000256" key="6">
    <source>
        <dbReference type="ARBA" id="ARBA00012251"/>
    </source>
</evidence>
<keyword evidence="20" id="KW-1185">Reference proteome</keyword>
<gene>
    <name evidence="19" type="ORF">QJS10_CPB11g00111</name>
</gene>
<reference evidence="19" key="2">
    <citation type="submission" date="2023-06" db="EMBL/GenBank/DDBJ databases">
        <authorList>
            <person name="Ma L."/>
            <person name="Liu K.-W."/>
            <person name="Li Z."/>
            <person name="Hsiao Y.-Y."/>
            <person name="Qi Y."/>
            <person name="Fu T."/>
            <person name="Tang G."/>
            <person name="Zhang D."/>
            <person name="Sun W.-H."/>
            <person name="Liu D.-K."/>
            <person name="Li Y."/>
            <person name="Chen G.-Z."/>
            <person name="Liu X.-D."/>
            <person name="Liao X.-Y."/>
            <person name="Jiang Y.-T."/>
            <person name="Yu X."/>
            <person name="Hao Y."/>
            <person name="Huang J."/>
            <person name="Zhao X.-W."/>
            <person name="Ke S."/>
            <person name="Chen Y.-Y."/>
            <person name="Wu W.-L."/>
            <person name="Hsu J.-L."/>
            <person name="Lin Y.-F."/>
            <person name="Huang M.-D."/>
            <person name="Li C.-Y."/>
            <person name="Huang L."/>
            <person name="Wang Z.-W."/>
            <person name="Zhao X."/>
            <person name="Zhong W.-Y."/>
            <person name="Peng D.-H."/>
            <person name="Ahmad S."/>
            <person name="Lan S."/>
            <person name="Zhang J.-S."/>
            <person name="Tsai W.-C."/>
            <person name="Van De Peer Y."/>
            <person name="Liu Z.-J."/>
        </authorList>
    </citation>
    <scope>NUCLEOTIDE SEQUENCE</scope>
    <source>
        <strain evidence="19">CP</strain>
        <tissue evidence="19">Leaves</tissue>
    </source>
</reference>
<dbReference type="InterPro" id="IPR002867">
    <property type="entry name" value="IBR_dom"/>
</dbReference>
<keyword evidence="9" id="KW-0677">Repeat</keyword>
<evidence type="ECO:0000313" key="20">
    <source>
        <dbReference type="Proteomes" id="UP001180020"/>
    </source>
</evidence>
<dbReference type="FunFam" id="3.30.40.10:FF:000358">
    <property type="entry name" value="RBR-type E3 ubiquitin transferase"/>
    <property type="match status" value="1"/>
</dbReference>
<evidence type="ECO:0000256" key="5">
    <source>
        <dbReference type="ARBA" id="ARBA00005884"/>
    </source>
</evidence>
<evidence type="ECO:0000256" key="9">
    <source>
        <dbReference type="ARBA" id="ARBA00022737"/>
    </source>
</evidence>
<keyword evidence="11" id="KW-0833">Ubl conjugation pathway</keyword>
<dbReference type="InterPro" id="IPR016135">
    <property type="entry name" value="UBQ-conjugating_enzyme/RWD"/>
</dbReference>
<dbReference type="SMART" id="SM00184">
    <property type="entry name" value="RING"/>
    <property type="match status" value="3"/>
</dbReference>
<dbReference type="Gene3D" id="1.20.120.1750">
    <property type="match status" value="1"/>
</dbReference>
<feature type="domain" description="RING-type" evidence="18">
    <location>
        <begin position="361"/>
        <end position="586"/>
    </location>
</feature>
<dbReference type="InterPro" id="IPR047548">
    <property type="entry name" value="Rcat_RBR_RNF14"/>
</dbReference>
<evidence type="ECO:0000259" key="17">
    <source>
        <dbReference type="PROSITE" id="PS50908"/>
    </source>
</evidence>
<dbReference type="Gene3D" id="3.30.40.10">
    <property type="entry name" value="Zinc/RING finger domain, C3HC4 (zinc finger)"/>
    <property type="match status" value="1"/>
</dbReference>
<evidence type="ECO:0000256" key="12">
    <source>
        <dbReference type="ARBA" id="ARBA00022833"/>
    </source>
</evidence>
<dbReference type="SMART" id="SM00647">
    <property type="entry name" value="IBR"/>
    <property type="match status" value="2"/>
</dbReference>
<keyword evidence="7" id="KW-0808">Transferase</keyword>
<evidence type="ECO:0000256" key="3">
    <source>
        <dbReference type="ARBA" id="ARBA00003976"/>
    </source>
</evidence>
<dbReference type="SUPFAM" id="SSF57850">
    <property type="entry name" value="RING/U-box"/>
    <property type="match status" value="4"/>
</dbReference>
<keyword evidence="8" id="KW-0479">Metal-binding</keyword>
<evidence type="ECO:0000256" key="11">
    <source>
        <dbReference type="ARBA" id="ARBA00022786"/>
    </source>
</evidence>
<feature type="compositionally biased region" description="Pro residues" evidence="15">
    <location>
        <begin position="37"/>
        <end position="72"/>
    </location>
</feature>
<dbReference type="CDD" id="cd23134">
    <property type="entry name" value="RING-HC_ITT1-like"/>
    <property type="match status" value="1"/>
</dbReference>
<dbReference type="SMART" id="SM00591">
    <property type="entry name" value="RWD"/>
    <property type="match status" value="1"/>
</dbReference>
<feature type="region of interest" description="Disordered" evidence="15">
    <location>
        <begin position="25"/>
        <end position="130"/>
    </location>
</feature>
<dbReference type="InterPro" id="IPR044066">
    <property type="entry name" value="TRIAD_supradom"/>
</dbReference>
<comment type="function">
    <text evidence="3">Might act as an E3 ubiquitin-protein ligase, or as part of E3 complex, which accepts ubiquitin from specific E2 ubiquitin-conjugating enzymes and then transfers it to substrates.</text>
</comment>
<protein>
    <recommendedName>
        <fullName evidence="6">RBR-type E3 ubiquitin transferase</fullName>
        <ecNumber evidence="6">2.3.2.31</ecNumber>
    </recommendedName>
</protein>
<dbReference type="CDD" id="cd20354">
    <property type="entry name" value="Rcat_RBR_RNF14"/>
    <property type="match status" value="1"/>
</dbReference>
<name>A0AAV9DTM2_ACOCL</name>
<dbReference type="PROSITE" id="PS50089">
    <property type="entry name" value="ZF_RING_2"/>
    <property type="match status" value="1"/>
</dbReference>
<comment type="caution">
    <text evidence="19">The sequence shown here is derived from an EMBL/GenBank/DDBJ whole genome shotgun (WGS) entry which is preliminary data.</text>
</comment>
<evidence type="ECO:0000256" key="2">
    <source>
        <dbReference type="ARBA" id="ARBA00001947"/>
    </source>
</evidence>
<dbReference type="FunFam" id="1.20.120.1750:FF:000029">
    <property type="entry name" value="RBR-type E3 ubiquitin transferase"/>
    <property type="match status" value="1"/>
</dbReference>
<evidence type="ECO:0000259" key="18">
    <source>
        <dbReference type="PROSITE" id="PS51873"/>
    </source>
</evidence>
<dbReference type="PROSITE" id="PS00518">
    <property type="entry name" value="ZF_RING_1"/>
    <property type="match status" value="1"/>
</dbReference>
<dbReference type="GO" id="GO:0061630">
    <property type="term" value="F:ubiquitin protein ligase activity"/>
    <property type="evidence" value="ECO:0007669"/>
    <property type="project" value="UniProtKB-EC"/>
</dbReference>
<keyword evidence="12" id="KW-0862">Zinc</keyword>
<evidence type="ECO:0000256" key="13">
    <source>
        <dbReference type="ARBA" id="ARBA00044508"/>
    </source>
</evidence>
<evidence type="ECO:0000313" key="19">
    <source>
        <dbReference type="EMBL" id="KAK1305061.1"/>
    </source>
</evidence>
<feature type="domain" description="RING-type" evidence="16">
    <location>
        <begin position="365"/>
        <end position="413"/>
    </location>
</feature>
<dbReference type="InterPro" id="IPR017907">
    <property type="entry name" value="Znf_RING_CS"/>
</dbReference>
<evidence type="ECO:0000256" key="14">
    <source>
        <dbReference type="PROSITE-ProRule" id="PRU00175"/>
    </source>
</evidence>
<dbReference type="EMBL" id="JAUJYO010000011">
    <property type="protein sequence ID" value="KAK1305061.1"/>
    <property type="molecule type" value="Genomic_DNA"/>
</dbReference>
<proteinExistence type="inferred from homology"/>
<evidence type="ECO:0000256" key="10">
    <source>
        <dbReference type="ARBA" id="ARBA00022771"/>
    </source>
</evidence>
<dbReference type="InterPro" id="IPR013083">
    <property type="entry name" value="Znf_RING/FYVE/PHD"/>
</dbReference>
<comment type="pathway">
    <text evidence="4">Protein modification; protein ubiquitination.</text>
</comment>
<dbReference type="InterPro" id="IPR001841">
    <property type="entry name" value="Znf_RING"/>
</dbReference>
<dbReference type="Pfam" id="PF00097">
    <property type="entry name" value="zf-C3HC4"/>
    <property type="match status" value="1"/>
</dbReference>
<dbReference type="CDD" id="cd23821">
    <property type="entry name" value="RWD_IMPACT"/>
    <property type="match status" value="1"/>
</dbReference>
<organism evidence="19 20">
    <name type="scientific">Acorus calamus</name>
    <name type="common">Sweet flag</name>
    <dbReference type="NCBI Taxonomy" id="4465"/>
    <lineage>
        <taxon>Eukaryota</taxon>
        <taxon>Viridiplantae</taxon>
        <taxon>Streptophyta</taxon>
        <taxon>Embryophyta</taxon>
        <taxon>Tracheophyta</taxon>
        <taxon>Spermatophyta</taxon>
        <taxon>Magnoliopsida</taxon>
        <taxon>Liliopsida</taxon>
        <taxon>Acoraceae</taxon>
        <taxon>Acorus</taxon>
    </lineage>
</organism>
<accession>A0AAV9DTM2</accession>
<dbReference type="Pfam" id="PF26200">
    <property type="entry name" value="Rcat_RNF216"/>
    <property type="match status" value="1"/>
</dbReference>
<dbReference type="Pfam" id="PF05773">
    <property type="entry name" value="RWD"/>
    <property type="match status" value="1"/>
</dbReference>